<comment type="caution">
    <text evidence="1">The sequence shown here is derived from an EMBL/GenBank/DDBJ whole genome shotgun (WGS) entry which is preliminary data.</text>
</comment>
<dbReference type="Proteomes" id="UP000325081">
    <property type="component" value="Unassembled WGS sequence"/>
</dbReference>
<keyword evidence="2" id="KW-1185">Reference proteome</keyword>
<name>A0A5A7PMU8_STRAF</name>
<protein>
    <submittedName>
        <fullName evidence="1">72 kDa inositol polyphosphate 5-phosphatase</fullName>
    </submittedName>
</protein>
<organism evidence="1 2">
    <name type="scientific">Striga asiatica</name>
    <name type="common">Asiatic witchweed</name>
    <name type="synonym">Buchnera asiatica</name>
    <dbReference type="NCBI Taxonomy" id="4170"/>
    <lineage>
        <taxon>Eukaryota</taxon>
        <taxon>Viridiplantae</taxon>
        <taxon>Streptophyta</taxon>
        <taxon>Embryophyta</taxon>
        <taxon>Tracheophyta</taxon>
        <taxon>Spermatophyta</taxon>
        <taxon>Magnoliopsida</taxon>
        <taxon>eudicotyledons</taxon>
        <taxon>Gunneridae</taxon>
        <taxon>Pentapetalae</taxon>
        <taxon>asterids</taxon>
        <taxon>lamiids</taxon>
        <taxon>Lamiales</taxon>
        <taxon>Orobanchaceae</taxon>
        <taxon>Buchnereae</taxon>
        <taxon>Striga</taxon>
    </lineage>
</organism>
<proteinExistence type="predicted"/>
<evidence type="ECO:0000313" key="1">
    <source>
        <dbReference type="EMBL" id="GER34100.1"/>
    </source>
</evidence>
<evidence type="ECO:0000313" key="2">
    <source>
        <dbReference type="Proteomes" id="UP000325081"/>
    </source>
</evidence>
<sequence>MDWLTVGALNVEPLLPNRAAEVVVRDACGLSVELRLLAECRQRQALLIGGTMVDVRKMTGMFNGGWLKAGCRGSTEDISVHDMANPCTTVFPSILRPKAAVGSHGDVLADFCSMVVELLGHADIRS</sequence>
<reference evidence="2" key="1">
    <citation type="journal article" date="2019" name="Curr. Biol.">
        <title>Genome Sequence of Striga asiatica Provides Insight into the Evolution of Plant Parasitism.</title>
        <authorList>
            <person name="Yoshida S."/>
            <person name="Kim S."/>
            <person name="Wafula E.K."/>
            <person name="Tanskanen J."/>
            <person name="Kim Y.M."/>
            <person name="Honaas L."/>
            <person name="Yang Z."/>
            <person name="Spallek T."/>
            <person name="Conn C.E."/>
            <person name="Ichihashi Y."/>
            <person name="Cheong K."/>
            <person name="Cui S."/>
            <person name="Der J.P."/>
            <person name="Gundlach H."/>
            <person name="Jiao Y."/>
            <person name="Hori C."/>
            <person name="Ishida J.K."/>
            <person name="Kasahara H."/>
            <person name="Kiba T."/>
            <person name="Kim M.S."/>
            <person name="Koo N."/>
            <person name="Laohavisit A."/>
            <person name="Lee Y.H."/>
            <person name="Lumba S."/>
            <person name="McCourt P."/>
            <person name="Mortimer J.C."/>
            <person name="Mutuku J.M."/>
            <person name="Nomura T."/>
            <person name="Sasaki-Sekimoto Y."/>
            <person name="Seto Y."/>
            <person name="Wang Y."/>
            <person name="Wakatake T."/>
            <person name="Sakakibara H."/>
            <person name="Demura T."/>
            <person name="Yamaguchi S."/>
            <person name="Yoneyama K."/>
            <person name="Manabe R.I."/>
            <person name="Nelson D.C."/>
            <person name="Schulman A.H."/>
            <person name="Timko M.P."/>
            <person name="dePamphilis C.W."/>
            <person name="Choi D."/>
            <person name="Shirasu K."/>
        </authorList>
    </citation>
    <scope>NUCLEOTIDE SEQUENCE [LARGE SCALE GENOMIC DNA]</scope>
    <source>
        <strain evidence="2">cv. UVA1</strain>
    </source>
</reference>
<gene>
    <name evidence="1" type="ORF">STAS_10284</name>
</gene>
<dbReference type="EMBL" id="BKCP01004849">
    <property type="protein sequence ID" value="GER34100.1"/>
    <property type="molecule type" value="Genomic_DNA"/>
</dbReference>
<accession>A0A5A7PMU8</accession>
<dbReference type="AlphaFoldDB" id="A0A5A7PMU8"/>